<proteinExistence type="inferred from homology"/>
<dbReference type="InterPro" id="IPR052275">
    <property type="entry name" value="Mt_Fe-S_assembly_factor"/>
</dbReference>
<dbReference type="Gene3D" id="3.10.20.90">
    <property type="entry name" value="Phosphatidylinositol 3-kinase Catalytic Subunit, Chain A, domain 1"/>
    <property type="match status" value="1"/>
</dbReference>
<organism evidence="4 5">
    <name type="scientific">Cronartium quercuum f. sp. fusiforme G11</name>
    <dbReference type="NCBI Taxonomy" id="708437"/>
    <lineage>
        <taxon>Eukaryota</taxon>
        <taxon>Fungi</taxon>
        <taxon>Dikarya</taxon>
        <taxon>Basidiomycota</taxon>
        <taxon>Pucciniomycotina</taxon>
        <taxon>Pucciniomycetes</taxon>
        <taxon>Pucciniales</taxon>
        <taxon>Coleosporiaceae</taxon>
        <taxon>Cronartium</taxon>
    </lineage>
</organism>
<evidence type="ECO:0000256" key="3">
    <source>
        <dbReference type="SAM" id="MobiDB-lite"/>
    </source>
</evidence>
<evidence type="ECO:0000313" key="4">
    <source>
        <dbReference type="EMBL" id="KAG0141486.1"/>
    </source>
</evidence>
<dbReference type="EMBL" id="MU167384">
    <property type="protein sequence ID" value="KAG0141486.1"/>
    <property type="molecule type" value="Genomic_DNA"/>
</dbReference>
<dbReference type="OrthoDB" id="203381at2759"/>
<dbReference type="InterPro" id="IPR002634">
    <property type="entry name" value="BolA"/>
</dbReference>
<comment type="similarity">
    <text evidence="1 2">Belongs to the BolA/IbaG family.</text>
</comment>
<accession>A0A9P6T731</accession>
<evidence type="ECO:0000256" key="1">
    <source>
        <dbReference type="ARBA" id="ARBA00005578"/>
    </source>
</evidence>
<gene>
    <name evidence="4" type="ORF">CROQUDRAFT_51591</name>
</gene>
<dbReference type="GO" id="GO:0005759">
    <property type="term" value="C:mitochondrial matrix"/>
    <property type="evidence" value="ECO:0007669"/>
    <property type="project" value="TreeGrafter"/>
</dbReference>
<dbReference type="PANTHER" id="PTHR46188:SF1">
    <property type="entry name" value="BOLA-LIKE PROTEIN 3"/>
    <property type="match status" value="1"/>
</dbReference>
<protein>
    <recommendedName>
        <fullName evidence="6">Bola-like protein</fullName>
    </recommendedName>
</protein>
<reference evidence="4" key="1">
    <citation type="submission" date="2013-11" db="EMBL/GenBank/DDBJ databases">
        <title>Genome sequence of the fusiform rust pathogen reveals effectors for host alternation and coevolution with pine.</title>
        <authorList>
            <consortium name="DOE Joint Genome Institute"/>
            <person name="Smith K."/>
            <person name="Pendleton A."/>
            <person name="Kubisiak T."/>
            <person name="Anderson C."/>
            <person name="Salamov A."/>
            <person name="Aerts A."/>
            <person name="Riley R."/>
            <person name="Clum A."/>
            <person name="Lindquist E."/>
            <person name="Ence D."/>
            <person name="Campbell M."/>
            <person name="Kronenberg Z."/>
            <person name="Feau N."/>
            <person name="Dhillon B."/>
            <person name="Hamelin R."/>
            <person name="Burleigh J."/>
            <person name="Smith J."/>
            <person name="Yandell M."/>
            <person name="Nelson C."/>
            <person name="Grigoriev I."/>
            <person name="Davis J."/>
        </authorList>
    </citation>
    <scope>NUCLEOTIDE SEQUENCE</scope>
    <source>
        <strain evidence="4">G11</strain>
    </source>
</reference>
<evidence type="ECO:0000256" key="2">
    <source>
        <dbReference type="RuleBase" id="RU003860"/>
    </source>
</evidence>
<feature type="compositionally biased region" description="Polar residues" evidence="3">
    <location>
        <begin position="52"/>
        <end position="66"/>
    </location>
</feature>
<comment type="caution">
    <text evidence="4">The sequence shown here is derived from an EMBL/GenBank/DDBJ whole genome shotgun (WGS) entry which is preliminary data.</text>
</comment>
<dbReference type="AlphaFoldDB" id="A0A9P6T731"/>
<sequence length="149" mass="16387">MIRSTGLSCSRLYRLSRSPHPSGSFSPSYGFSSQKFPIQSLVKNRQDIHVTPQTLSSATQTEDPLQTSSTTLSESELNLVNKLRKSFPGGQIIVQDVSGGCGQFFAIQVIHSDFSGLSTIKQHRLVNKALADDIKTIHGLQVDYQTAYQ</sequence>
<name>A0A9P6T731_9BASI</name>
<keyword evidence="5" id="KW-1185">Reference proteome</keyword>
<dbReference type="InterPro" id="IPR036065">
    <property type="entry name" value="BolA-like_sf"/>
</dbReference>
<dbReference type="PANTHER" id="PTHR46188">
    <property type="entry name" value="BOLA-LIKE PROTEIN 3"/>
    <property type="match status" value="1"/>
</dbReference>
<feature type="region of interest" description="Disordered" evidence="3">
    <location>
        <begin position="52"/>
        <end position="71"/>
    </location>
</feature>
<evidence type="ECO:0008006" key="6">
    <source>
        <dbReference type="Google" id="ProtNLM"/>
    </source>
</evidence>
<evidence type="ECO:0000313" key="5">
    <source>
        <dbReference type="Proteomes" id="UP000886653"/>
    </source>
</evidence>
<dbReference type="Proteomes" id="UP000886653">
    <property type="component" value="Unassembled WGS sequence"/>
</dbReference>
<dbReference type="Pfam" id="PF01722">
    <property type="entry name" value="BolA"/>
    <property type="match status" value="1"/>
</dbReference>
<dbReference type="SUPFAM" id="SSF82657">
    <property type="entry name" value="BolA-like"/>
    <property type="match status" value="1"/>
</dbReference>